<proteinExistence type="predicted"/>
<reference evidence="1" key="1">
    <citation type="submission" date="2022-11" db="EMBL/GenBank/DDBJ databases">
        <authorList>
            <person name="Scott C."/>
            <person name="Bruce N."/>
        </authorList>
    </citation>
    <scope>NUCLEOTIDE SEQUENCE</scope>
</reference>
<gene>
    <name evidence="1" type="ORF">PPNO1_LOCUS4349</name>
</gene>
<accession>A0A9P1H269</accession>
<dbReference type="Proteomes" id="UP000838763">
    <property type="component" value="Unassembled WGS sequence"/>
</dbReference>
<sequence>MAAPSIVMNHAVLGIRHSRHIHFWKLVRSTAQRHTEYRKYQGAIDNYSTQTILVSGAVRTSMQQLLSPPLLVS</sequence>
<evidence type="ECO:0000313" key="2">
    <source>
        <dbReference type="Proteomes" id="UP000838763"/>
    </source>
</evidence>
<protein>
    <submittedName>
        <fullName evidence="1">Uncharacterized protein</fullName>
    </submittedName>
</protein>
<comment type="caution">
    <text evidence="1">The sequence shown here is derived from an EMBL/GenBank/DDBJ whole genome shotgun (WGS) entry which is preliminary data.</text>
</comment>
<evidence type="ECO:0000313" key="1">
    <source>
        <dbReference type="EMBL" id="CAI4214618.1"/>
    </source>
</evidence>
<dbReference type="AlphaFoldDB" id="A0A9P1H269"/>
<organism evidence="1 2">
    <name type="scientific">Parascedosporium putredinis</name>
    <dbReference type="NCBI Taxonomy" id="1442378"/>
    <lineage>
        <taxon>Eukaryota</taxon>
        <taxon>Fungi</taxon>
        <taxon>Dikarya</taxon>
        <taxon>Ascomycota</taxon>
        <taxon>Pezizomycotina</taxon>
        <taxon>Sordariomycetes</taxon>
        <taxon>Hypocreomycetidae</taxon>
        <taxon>Microascales</taxon>
        <taxon>Microascaceae</taxon>
        <taxon>Parascedosporium</taxon>
    </lineage>
</organism>
<keyword evidence="2" id="KW-1185">Reference proteome</keyword>
<dbReference type="EMBL" id="CALLCH030000012">
    <property type="protein sequence ID" value="CAI4214618.1"/>
    <property type="molecule type" value="Genomic_DNA"/>
</dbReference>
<name>A0A9P1H269_9PEZI</name>